<dbReference type="AlphaFoldDB" id="A0AAU0US08"/>
<dbReference type="Pfam" id="PF00196">
    <property type="entry name" value="GerE"/>
    <property type="match status" value="1"/>
</dbReference>
<sequence>MHKIRLLLVDDHQVVRLGLKSLFEACVDMQVVGEASSVMEAIIKAAQINPDVIIMDVRLPDGTGVDACREIRQANPEAKVIMLTSFADDEALFGSIMAGAEGYVLKKIWSGQLVDAVRKVAGGESLLDPQVTARVLQQFKNMAANNDEANEETIAQLTKQEKKVLALLAEAKTNREIAHSLYLSEKTVRNYVSNIFRKLNLKNRAEAALFAKQMKD</sequence>
<evidence type="ECO:0000256" key="4">
    <source>
        <dbReference type="ARBA" id="ARBA00023125"/>
    </source>
</evidence>
<feature type="modified residue" description="4-aspartylphosphate" evidence="7">
    <location>
        <position position="56"/>
    </location>
</feature>
<evidence type="ECO:0000259" key="8">
    <source>
        <dbReference type="PROSITE" id="PS50043"/>
    </source>
</evidence>
<comment type="function">
    <text evidence="6">May play the central regulatory role in sporulation. It may be an element of the effector pathway responsible for the activation of sporulation genes in response to nutritional stress. Spo0A may act in concert with spo0H (a sigma factor) to control the expression of some genes that are critical to the sporulation process.</text>
</comment>
<feature type="domain" description="HTH luxR-type" evidence="8">
    <location>
        <begin position="150"/>
        <end position="215"/>
    </location>
</feature>
<keyword evidence="11" id="KW-1185">Reference proteome</keyword>
<dbReference type="SMART" id="SM00421">
    <property type="entry name" value="HTH_LUXR"/>
    <property type="match status" value="1"/>
</dbReference>
<dbReference type="GO" id="GO:0006355">
    <property type="term" value="P:regulation of DNA-templated transcription"/>
    <property type="evidence" value="ECO:0007669"/>
    <property type="project" value="InterPro"/>
</dbReference>
<dbReference type="InterPro" id="IPR000792">
    <property type="entry name" value="Tscrpt_reg_LuxR_C"/>
</dbReference>
<evidence type="ECO:0000256" key="5">
    <source>
        <dbReference type="ARBA" id="ARBA00023163"/>
    </source>
</evidence>
<evidence type="ECO:0000313" key="10">
    <source>
        <dbReference type="EMBL" id="WRO22018.1"/>
    </source>
</evidence>
<keyword evidence="2 7" id="KW-0597">Phosphoprotein</keyword>
<evidence type="ECO:0000256" key="3">
    <source>
        <dbReference type="ARBA" id="ARBA00023015"/>
    </source>
</evidence>
<dbReference type="PANTHER" id="PTHR43214">
    <property type="entry name" value="TWO-COMPONENT RESPONSE REGULATOR"/>
    <property type="match status" value="1"/>
</dbReference>
<dbReference type="PRINTS" id="PR00038">
    <property type="entry name" value="HTHLUXR"/>
</dbReference>
<dbReference type="InterPro" id="IPR039420">
    <property type="entry name" value="WalR-like"/>
</dbReference>
<dbReference type="SUPFAM" id="SSF46894">
    <property type="entry name" value="C-terminal effector domain of the bipartite response regulators"/>
    <property type="match status" value="1"/>
</dbReference>
<evidence type="ECO:0000256" key="1">
    <source>
        <dbReference type="ARBA" id="ARBA00018672"/>
    </source>
</evidence>
<evidence type="ECO:0000313" key="11">
    <source>
        <dbReference type="Proteomes" id="UP001329915"/>
    </source>
</evidence>
<accession>A0AAU0US08</accession>
<name>A0AAU0US08_9FIRM</name>
<dbReference type="PROSITE" id="PS50043">
    <property type="entry name" value="HTH_LUXR_2"/>
    <property type="match status" value="1"/>
</dbReference>
<dbReference type="Pfam" id="PF00072">
    <property type="entry name" value="Response_reg"/>
    <property type="match status" value="1"/>
</dbReference>
<dbReference type="GO" id="GO:0000160">
    <property type="term" value="P:phosphorelay signal transduction system"/>
    <property type="evidence" value="ECO:0007669"/>
    <property type="project" value="InterPro"/>
</dbReference>
<dbReference type="CDD" id="cd06170">
    <property type="entry name" value="LuxR_C_like"/>
    <property type="match status" value="1"/>
</dbReference>
<dbReference type="Proteomes" id="UP001329915">
    <property type="component" value="Chromosome"/>
</dbReference>
<dbReference type="InterPro" id="IPR011006">
    <property type="entry name" value="CheY-like_superfamily"/>
</dbReference>
<dbReference type="EMBL" id="CP121694">
    <property type="protein sequence ID" value="WRO22018.1"/>
    <property type="molecule type" value="Genomic_DNA"/>
</dbReference>
<dbReference type="InterPro" id="IPR001789">
    <property type="entry name" value="Sig_transdc_resp-reg_receiver"/>
</dbReference>
<dbReference type="CDD" id="cd17535">
    <property type="entry name" value="REC_NarL-like"/>
    <property type="match status" value="1"/>
</dbReference>
<dbReference type="InterPro" id="IPR058245">
    <property type="entry name" value="NreC/VraR/RcsB-like_REC"/>
</dbReference>
<dbReference type="SUPFAM" id="SSF52172">
    <property type="entry name" value="CheY-like"/>
    <property type="match status" value="1"/>
</dbReference>
<reference evidence="10 11" key="1">
    <citation type="submission" date="2023-04" db="EMBL/GenBank/DDBJ databases">
        <authorList>
            <person name="Hsu D."/>
        </authorList>
    </citation>
    <scope>NUCLEOTIDE SEQUENCE [LARGE SCALE GENOMIC DNA]</scope>
    <source>
        <strain evidence="10 11">MK1</strain>
    </source>
</reference>
<proteinExistence type="predicted"/>
<evidence type="ECO:0000256" key="6">
    <source>
        <dbReference type="ARBA" id="ARBA00024867"/>
    </source>
</evidence>
<dbReference type="RefSeq" id="WP_366924837.1">
    <property type="nucleotide sequence ID" value="NZ_CP121694.1"/>
</dbReference>
<dbReference type="SMART" id="SM00448">
    <property type="entry name" value="REC"/>
    <property type="match status" value="1"/>
</dbReference>
<protein>
    <recommendedName>
        <fullName evidence="1">Stage 0 sporulation protein A homolog</fullName>
    </recommendedName>
</protein>
<evidence type="ECO:0000259" key="9">
    <source>
        <dbReference type="PROSITE" id="PS50110"/>
    </source>
</evidence>
<organism evidence="10 11">
    <name type="scientific">Metallumcola ferriviriculae</name>
    <dbReference type="NCBI Taxonomy" id="3039180"/>
    <lineage>
        <taxon>Bacteria</taxon>
        <taxon>Bacillati</taxon>
        <taxon>Bacillota</taxon>
        <taxon>Clostridia</taxon>
        <taxon>Neomoorellales</taxon>
        <taxon>Desulfitibacteraceae</taxon>
        <taxon>Metallumcola</taxon>
    </lineage>
</organism>
<keyword evidence="5" id="KW-0804">Transcription</keyword>
<gene>
    <name evidence="10" type="ORF">MFMK1_001839</name>
</gene>
<dbReference type="Gene3D" id="3.40.50.2300">
    <property type="match status" value="1"/>
</dbReference>
<dbReference type="GO" id="GO:0003677">
    <property type="term" value="F:DNA binding"/>
    <property type="evidence" value="ECO:0007669"/>
    <property type="project" value="UniProtKB-KW"/>
</dbReference>
<feature type="domain" description="Response regulatory" evidence="9">
    <location>
        <begin position="5"/>
        <end position="121"/>
    </location>
</feature>
<evidence type="ECO:0000256" key="7">
    <source>
        <dbReference type="PROSITE-ProRule" id="PRU00169"/>
    </source>
</evidence>
<dbReference type="PROSITE" id="PS50110">
    <property type="entry name" value="RESPONSE_REGULATORY"/>
    <property type="match status" value="1"/>
</dbReference>
<keyword evidence="4" id="KW-0238">DNA-binding</keyword>
<keyword evidence="3" id="KW-0805">Transcription regulation</keyword>
<dbReference type="KEGG" id="dbc:MFMK1_001839"/>
<evidence type="ECO:0000256" key="2">
    <source>
        <dbReference type="ARBA" id="ARBA00022553"/>
    </source>
</evidence>
<dbReference type="PANTHER" id="PTHR43214:SF24">
    <property type="entry name" value="TRANSCRIPTIONAL REGULATORY PROTEIN NARL-RELATED"/>
    <property type="match status" value="1"/>
</dbReference>
<dbReference type="InterPro" id="IPR016032">
    <property type="entry name" value="Sig_transdc_resp-reg_C-effctor"/>
</dbReference>